<keyword evidence="2" id="KW-1185">Reference proteome</keyword>
<reference evidence="1 2" key="1">
    <citation type="submission" date="2015-04" db="EMBL/GenBank/DDBJ databases">
        <title>Genome sequence of Kerstersia gyiorum CG1.</title>
        <authorList>
            <person name="Greninger A.L."/>
            <person name="Kozyreva V."/>
            <person name="Chaturvedi V."/>
        </authorList>
    </citation>
    <scope>NUCLEOTIDE SEQUENCE [LARGE SCALE GENOMIC DNA]</scope>
    <source>
        <strain evidence="1 2">CG1</strain>
    </source>
</reference>
<name>A0A171KRF0_9BURK</name>
<dbReference type="EMBL" id="LBNE01000007">
    <property type="protein sequence ID" value="KKO71467.1"/>
    <property type="molecule type" value="Genomic_DNA"/>
</dbReference>
<accession>A0A171KRF0</accession>
<sequence length="85" mass="9038">MLTKRQAITAAKTSRHAAFSFVSCYLQKLISAKNGGFSAFIPLLPTAIIPSSNIEVRLVPQPVFLLRIALLPSLACAALLQGLSA</sequence>
<comment type="caution">
    <text evidence="1">The sequence shown here is derived from an EMBL/GenBank/DDBJ whole genome shotgun (WGS) entry which is preliminary data.</text>
</comment>
<dbReference type="AlphaFoldDB" id="A0A171KRF0"/>
<protein>
    <submittedName>
        <fullName evidence="1">Uncharacterized protein</fullName>
    </submittedName>
</protein>
<organism evidence="1 2">
    <name type="scientific">Kerstersia gyiorum</name>
    <dbReference type="NCBI Taxonomy" id="206506"/>
    <lineage>
        <taxon>Bacteria</taxon>
        <taxon>Pseudomonadati</taxon>
        <taxon>Pseudomonadota</taxon>
        <taxon>Betaproteobacteria</taxon>
        <taxon>Burkholderiales</taxon>
        <taxon>Alcaligenaceae</taxon>
        <taxon>Kerstersia</taxon>
    </lineage>
</organism>
<evidence type="ECO:0000313" key="2">
    <source>
        <dbReference type="Proteomes" id="UP000078084"/>
    </source>
</evidence>
<gene>
    <name evidence="1" type="ORF">AAV32_11570</name>
</gene>
<dbReference type="Proteomes" id="UP000078084">
    <property type="component" value="Unassembled WGS sequence"/>
</dbReference>
<proteinExistence type="predicted"/>
<dbReference type="STRING" id="206506.AAV32_11570"/>
<evidence type="ECO:0000313" key="1">
    <source>
        <dbReference type="EMBL" id="KKO71467.1"/>
    </source>
</evidence>